<protein>
    <submittedName>
        <fullName evidence="1">Uncharacterized protein</fullName>
    </submittedName>
</protein>
<proteinExistence type="predicted"/>
<comment type="caution">
    <text evidence="1">The sequence shown here is derived from an EMBL/GenBank/DDBJ whole genome shotgun (WGS) entry which is preliminary data.</text>
</comment>
<dbReference type="EMBL" id="VSRR010032950">
    <property type="protein sequence ID" value="MPC71475.1"/>
    <property type="molecule type" value="Genomic_DNA"/>
</dbReference>
<sequence>MTRNEATHSATTTADHTSQFPVITTRDVLQYTDVKPIQARPPRLQSQTYIITLQHNAVDYTVSGRRPPQPSYHGIFLHDAGGSTKMLGEAGGGWTLVSGTHAPSTQNTPLPPSPDTLLTPLLARAAAIKRASLLGENANTRQKADKTFIPYHALVSKTFIKSVYYSFFFFT</sequence>
<dbReference type="AlphaFoldDB" id="A0A5B7HP99"/>
<evidence type="ECO:0000313" key="1">
    <source>
        <dbReference type="EMBL" id="MPC71475.1"/>
    </source>
</evidence>
<name>A0A5B7HP99_PORTR</name>
<gene>
    <name evidence="1" type="ORF">E2C01_065753</name>
</gene>
<reference evidence="1 2" key="1">
    <citation type="submission" date="2019-05" db="EMBL/GenBank/DDBJ databases">
        <title>Another draft genome of Portunus trituberculatus and its Hox gene families provides insights of decapod evolution.</title>
        <authorList>
            <person name="Jeong J.-H."/>
            <person name="Song I."/>
            <person name="Kim S."/>
            <person name="Choi T."/>
            <person name="Kim D."/>
            <person name="Ryu S."/>
            <person name="Kim W."/>
        </authorList>
    </citation>
    <scope>NUCLEOTIDE SEQUENCE [LARGE SCALE GENOMIC DNA]</scope>
    <source>
        <tissue evidence="1">Muscle</tissue>
    </source>
</reference>
<organism evidence="1 2">
    <name type="scientific">Portunus trituberculatus</name>
    <name type="common">Swimming crab</name>
    <name type="synonym">Neptunus trituberculatus</name>
    <dbReference type="NCBI Taxonomy" id="210409"/>
    <lineage>
        <taxon>Eukaryota</taxon>
        <taxon>Metazoa</taxon>
        <taxon>Ecdysozoa</taxon>
        <taxon>Arthropoda</taxon>
        <taxon>Crustacea</taxon>
        <taxon>Multicrustacea</taxon>
        <taxon>Malacostraca</taxon>
        <taxon>Eumalacostraca</taxon>
        <taxon>Eucarida</taxon>
        <taxon>Decapoda</taxon>
        <taxon>Pleocyemata</taxon>
        <taxon>Brachyura</taxon>
        <taxon>Eubrachyura</taxon>
        <taxon>Portunoidea</taxon>
        <taxon>Portunidae</taxon>
        <taxon>Portuninae</taxon>
        <taxon>Portunus</taxon>
    </lineage>
</organism>
<evidence type="ECO:0000313" key="2">
    <source>
        <dbReference type="Proteomes" id="UP000324222"/>
    </source>
</evidence>
<accession>A0A5B7HP99</accession>
<keyword evidence="2" id="KW-1185">Reference proteome</keyword>
<dbReference type="Proteomes" id="UP000324222">
    <property type="component" value="Unassembled WGS sequence"/>
</dbReference>